<sequence>MVDSCESVGFMNLTEYEDSIARRFKEIDCKIKPIISNYYIYGGKTAWVSDVAKLVALFLDELVFPLSESTIENVKSLTQYLYVLPEIVEFWLKDVSFKTVPMFEFCRRGFESQIQGSKRLIMNTIVPDAAVLNECLDVLAVMCNLNPLAAEWSSTLFSEIAAILYKGYQANLDSPTSLSHYMFKSRCKALGELIKLISKEKLIASLKDSLLEECLLKIIVSHSSLQEEKRQSSYSLLVRIFGAIIQDPFTNQMNKENSDGYPTVELTTLLFSDSKIVEPLIKMVQEDLISTDLTTRSQVLSFLSSMVQFRSEPIIASLFLDRKVRPSGILLESLTQWKKMFFRSDMSKNENLTCSVPEKSQWYDWKLDKNSIISFLFTVLTDEISDEANKHNVYALLLDLSKATEGRIIDLWDPKGKIISHMETMLTATKVDRMCIEFICQTYLIIRGCAISEGINYSC</sequence>
<dbReference type="RefSeq" id="XP_017986473.1">
    <property type="nucleotide sequence ID" value="XM_018131639.1"/>
</dbReference>
<reference evidence="1 2" key="1">
    <citation type="submission" date="2016-01" db="EMBL/GenBank/DDBJ databases">
        <title>Genome sequence of the yeast Holleya sinecauda.</title>
        <authorList>
            <person name="Dietrich F.S."/>
        </authorList>
    </citation>
    <scope>NUCLEOTIDE SEQUENCE [LARGE SCALE GENOMIC DNA]</scope>
    <source>
        <strain evidence="1 2">ATCC 58844</strain>
    </source>
</reference>
<protein>
    <submittedName>
        <fullName evidence="1">HCL674Cp</fullName>
    </submittedName>
</protein>
<accession>A0A109UYH2</accession>
<evidence type="ECO:0000313" key="1">
    <source>
        <dbReference type="EMBL" id="AMD19477.1"/>
    </source>
</evidence>
<dbReference type="OrthoDB" id="4047991at2759"/>
<dbReference type="AlphaFoldDB" id="A0A109UYH2"/>
<dbReference type="GeneID" id="28722679"/>
<dbReference type="EMBL" id="CP014243">
    <property type="protein sequence ID" value="AMD19477.1"/>
    <property type="molecule type" value="Genomic_DNA"/>
</dbReference>
<proteinExistence type="predicted"/>
<organism evidence="1 2">
    <name type="scientific">Eremothecium sinecaudum</name>
    <dbReference type="NCBI Taxonomy" id="45286"/>
    <lineage>
        <taxon>Eukaryota</taxon>
        <taxon>Fungi</taxon>
        <taxon>Dikarya</taxon>
        <taxon>Ascomycota</taxon>
        <taxon>Saccharomycotina</taxon>
        <taxon>Saccharomycetes</taxon>
        <taxon>Saccharomycetales</taxon>
        <taxon>Saccharomycetaceae</taxon>
        <taxon>Eremothecium</taxon>
    </lineage>
</organism>
<name>A0A109UYH2_9SACH</name>
<dbReference type="Proteomes" id="UP000243052">
    <property type="component" value="Chromosome iii"/>
</dbReference>
<evidence type="ECO:0000313" key="2">
    <source>
        <dbReference type="Proteomes" id="UP000243052"/>
    </source>
</evidence>
<gene>
    <name evidence="1" type="ORF">AW171_hschr31314</name>
</gene>
<keyword evidence="2" id="KW-1185">Reference proteome</keyword>